<keyword evidence="2" id="KW-1133">Transmembrane helix</keyword>
<keyword evidence="2" id="KW-0812">Transmembrane</keyword>
<evidence type="ECO:0000313" key="4">
    <source>
        <dbReference type="Proteomes" id="UP000185596"/>
    </source>
</evidence>
<evidence type="ECO:0008006" key="5">
    <source>
        <dbReference type="Google" id="ProtNLM"/>
    </source>
</evidence>
<keyword evidence="2" id="KW-0472">Membrane</keyword>
<dbReference type="STRING" id="1912961.BU204_29960"/>
<feature type="transmembrane region" description="Helical" evidence="2">
    <location>
        <begin position="55"/>
        <end position="81"/>
    </location>
</feature>
<comment type="caution">
    <text evidence="3">The sequence shown here is derived from an EMBL/GenBank/DDBJ whole genome shotgun (WGS) entry which is preliminary data.</text>
</comment>
<accession>A0A1Q8CC24</accession>
<feature type="compositionally biased region" description="Basic residues" evidence="1">
    <location>
        <begin position="225"/>
        <end position="241"/>
    </location>
</feature>
<feature type="transmembrane region" description="Helical" evidence="2">
    <location>
        <begin position="87"/>
        <end position="104"/>
    </location>
</feature>
<protein>
    <recommendedName>
        <fullName evidence="5">DUF2637 domain-containing protein</fullName>
    </recommendedName>
</protein>
<dbReference type="RefSeq" id="WP_075129134.1">
    <property type="nucleotide sequence ID" value="NZ_MSIE01000065.1"/>
</dbReference>
<dbReference type="AlphaFoldDB" id="A0A1Q8CC24"/>
<gene>
    <name evidence="3" type="ORF">BU204_29960</name>
</gene>
<evidence type="ECO:0000313" key="3">
    <source>
        <dbReference type="EMBL" id="OLF11872.1"/>
    </source>
</evidence>
<proteinExistence type="predicted"/>
<feature type="compositionally biased region" description="Polar residues" evidence="1">
    <location>
        <begin position="193"/>
        <end position="216"/>
    </location>
</feature>
<name>A0A1Q8CC24_9PSEU</name>
<dbReference type="Proteomes" id="UP000185596">
    <property type="component" value="Unassembled WGS sequence"/>
</dbReference>
<evidence type="ECO:0000256" key="1">
    <source>
        <dbReference type="SAM" id="MobiDB-lite"/>
    </source>
</evidence>
<sequence>MTTTTVPQDARHQPLSQADKLTQDAAEASRIRKLSTHPDVIALRVEKVRTQVDRLMWTGLLLGLAFTMVNVQTFAAAGAAIWSLPWLAAWLLDPMVSLVLVAVLRAEQITARYQVEMRTETLGPWVRRTKLFAFLATYVMNTWQSWSHLHVSGIVLHSVPPVMVYLAAETGPILRDRLTEAVVRAARLVPGATDTTVNTRPSTQDSNADTLTNTPSAPVADQRAPRSRKPAAQKATKPRRPSRYEYLDRVRTAHQPGIVVTPAWVREVVPDISRGTSKVVSDLLNAELDTPHITTDTTAVDLPGRAA</sequence>
<dbReference type="OrthoDB" id="3400208at2"/>
<keyword evidence="4" id="KW-1185">Reference proteome</keyword>
<organism evidence="3 4">
    <name type="scientific">Actinophytocola xanthii</name>
    <dbReference type="NCBI Taxonomy" id="1912961"/>
    <lineage>
        <taxon>Bacteria</taxon>
        <taxon>Bacillati</taxon>
        <taxon>Actinomycetota</taxon>
        <taxon>Actinomycetes</taxon>
        <taxon>Pseudonocardiales</taxon>
        <taxon>Pseudonocardiaceae</taxon>
    </lineage>
</organism>
<reference evidence="3 4" key="1">
    <citation type="submission" date="2016-12" db="EMBL/GenBank/DDBJ databases">
        <title>The draft genome sequence of Actinophytocola sp. 11-183.</title>
        <authorList>
            <person name="Wang W."/>
            <person name="Yuan L."/>
        </authorList>
    </citation>
    <scope>NUCLEOTIDE SEQUENCE [LARGE SCALE GENOMIC DNA]</scope>
    <source>
        <strain evidence="3 4">11-183</strain>
    </source>
</reference>
<dbReference type="EMBL" id="MSIE01000065">
    <property type="protein sequence ID" value="OLF11872.1"/>
    <property type="molecule type" value="Genomic_DNA"/>
</dbReference>
<evidence type="ECO:0000256" key="2">
    <source>
        <dbReference type="SAM" id="Phobius"/>
    </source>
</evidence>
<feature type="region of interest" description="Disordered" evidence="1">
    <location>
        <begin position="193"/>
        <end position="244"/>
    </location>
</feature>